<evidence type="ECO:0000256" key="2">
    <source>
        <dbReference type="ARBA" id="ARBA00023125"/>
    </source>
</evidence>
<evidence type="ECO:0000313" key="6">
    <source>
        <dbReference type="EMBL" id="MFK9092125.1"/>
    </source>
</evidence>
<keyword evidence="1" id="KW-0805">Transcription regulation</keyword>
<keyword evidence="7" id="KW-1185">Reference proteome</keyword>
<dbReference type="InterPro" id="IPR014757">
    <property type="entry name" value="Tscrpt_reg_IclR_C"/>
</dbReference>
<dbReference type="SUPFAM" id="SSF55781">
    <property type="entry name" value="GAF domain-like"/>
    <property type="match status" value="1"/>
</dbReference>
<dbReference type="InterPro" id="IPR029016">
    <property type="entry name" value="GAF-like_dom_sf"/>
</dbReference>
<accession>A0ABW8RF84</accession>
<evidence type="ECO:0000313" key="7">
    <source>
        <dbReference type="Proteomes" id="UP001623041"/>
    </source>
</evidence>
<feature type="domain" description="IclR-ED" evidence="5">
    <location>
        <begin position="69"/>
        <end position="252"/>
    </location>
</feature>
<dbReference type="EMBL" id="JBJHQH010000007">
    <property type="protein sequence ID" value="MFK9092125.1"/>
    <property type="molecule type" value="Genomic_DNA"/>
</dbReference>
<name>A0ABW8RF84_9BACI</name>
<dbReference type="Pfam" id="PF09339">
    <property type="entry name" value="HTH_IclR"/>
    <property type="match status" value="1"/>
</dbReference>
<dbReference type="Proteomes" id="UP001623041">
    <property type="component" value="Unassembled WGS sequence"/>
</dbReference>
<evidence type="ECO:0000256" key="3">
    <source>
        <dbReference type="ARBA" id="ARBA00023163"/>
    </source>
</evidence>
<keyword evidence="2" id="KW-0238">DNA-binding</keyword>
<dbReference type="PROSITE" id="PS51077">
    <property type="entry name" value="HTH_ICLR"/>
    <property type="match status" value="1"/>
</dbReference>
<dbReference type="PROSITE" id="PS51078">
    <property type="entry name" value="ICLR_ED"/>
    <property type="match status" value="1"/>
</dbReference>
<dbReference type="RefSeq" id="WP_406580732.1">
    <property type="nucleotide sequence ID" value="NZ_JBJHQH010000007.1"/>
</dbReference>
<evidence type="ECO:0000259" key="4">
    <source>
        <dbReference type="PROSITE" id="PS51077"/>
    </source>
</evidence>
<dbReference type="Pfam" id="PF01614">
    <property type="entry name" value="IclR_C"/>
    <property type="match status" value="1"/>
</dbReference>
<dbReference type="Gene3D" id="1.10.10.10">
    <property type="entry name" value="Winged helix-like DNA-binding domain superfamily/Winged helix DNA-binding domain"/>
    <property type="match status" value="1"/>
</dbReference>
<reference evidence="6 7" key="1">
    <citation type="submission" date="2024-11" db="EMBL/GenBank/DDBJ databases">
        <authorList>
            <person name="Lucas J.A."/>
        </authorList>
    </citation>
    <scope>NUCLEOTIDE SEQUENCE [LARGE SCALE GENOMIC DNA]</scope>
    <source>
        <strain evidence="6 7">Z 5.4</strain>
    </source>
</reference>
<proteinExistence type="predicted"/>
<evidence type="ECO:0000256" key="1">
    <source>
        <dbReference type="ARBA" id="ARBA00023015"/>
    </source>
</evidence>
<dbReference type="PANTHER" id="PTHR30136:SF24">
    <property type="entry name" value="HTH-TYPE TRANSCRIPTIONAL REPRESSOR ALLR"/>
    <property type="match status" value="1"/>
</dbReference>
<dbReference type="InterPro" id="IPR036388">
    <property type="entry name" value="WH-like_DNA-bd_sf"/>
</dbReference>
<organism evidence="6 7">
    <name type="scientific">Bacillus salipaludis</name>
    <dbReference type="NCBI Taxonomy" id="2547811"/>
    <lineage>
        <taxon>Bacteria</taxon>
        <taxon>Bacillati</taxon>
        <taxon>Bacillota</taxon>
        <taxon>Bacilli</taxon>
        <taxon>Bacillales</taxon>
        <taxon>Bacillaceae</taxon>
        <taxon>Bacillus</taxon>
    </lineage>
</organism>
<gene>
    <name evidence="6" type="ORF">ACJEBI_11615</name>
</gene>
<evidence type="ECO:0000259" key="5">
    <source>
        <dbReference type="PROSITE" id="PS51078"/>
    </source>
</evidence>
<dbReference type="Gene3D" id="3.30.450.40">
    <property type="match status" value="1"/>
</dbReference>
<dbReference type="SUPFAM" id="SSF46785">
    <property type="entry name" value="Winged helix' DNA-binding domain"/>
    <property type="match status" value="1"/>
</dbReference>
<dbReference type="InterPro" id="IPR005471">
    <property type="entry name" value="Tscrpt_reg_IclR_N"/>
</dbReference>
<protein>
    <submittedName>
        <fullName evidence="6">IclR family transcriptional regulator</fullName>
    </submittedName>
</protein>
<dbReference type="PANTHER" id="PTHR30136">
    <property type="entry name" value="HELIX-TURN-HELIX TRANSCRIPTIONAL REGULATOR, ICLR FAMILY"/>
    <property type="match status" value="1"/>
</dbReference>
<feature type="domain" description="HTH iclR-type" evidence="4">
    <location>
        <begin position="6"/>
        <end position="68"/>
    </location>
</feature>
<dbReference type="InterPro" id="IPR050707">
    <property type="entry name" value="HTH_MetabolicPath_Reg"/>
</dbReference>
<dbReference type="InterPro" id="IPR036390">
    <property type="entry name" value="WH_DNA-bd_sf"/>
</dbReference>
<sequence>MAERFIQSVERAADILELFLKSKPELSIKEISQELNLSKSTVHGIIKTLEHRGYLQQDPEDLKYKLGLKLFELGNFIGKNLDIGSIARPIIRDLVDELNETVHLVTRQRDEIFYIEKVEGSSTLTIYSHVGKRAPFHCTGVGKAILAYLDENEVEKILSSKTLESFTKYTVTNKDEIKHHLSSIRENGYAVDDEEIELGLKCIAAPIFNYQGNVIASISCAAPKIRLDESRLPKVIAGIKRAAAEISSCLGYKNHQHLDMK</sequence>
<keyword evidence="3" id="KW-0804">Transcription</keyword>
<dbReference type="SMART" id="SM00346">
    <property type="entry name" value="HTH_ICLR"/>
    <property type="match status" value="1"/>
</dbReference>
<comment type="caution">
    <text evidence="6">The sequence shown here is derived from an EMBL/GenBank/DDBJ whole genome shotgun (WGS) entry which is preliminary data.</text>
</comment>